<dbReference type="RefSeq" id="WP_061948914.1">
    <property type="nucleotide sequence ID" value="NZ_LTAO01000017.1"/>
</dbReference>
<evidence type="ECO:0000256" key="5">
    <source>
        <dbReference type="PIRNR" id="PIRNR016557"/>
    </source>
</evidence>
<dbReference type="Proteomes" id="UP000075806">
    <property type="component" value="Unassembled WGS sequence"/>
</dbReference>
<keyword evidence="2 5" id="KW-0378">Hydrolase</keyword>
<comment type="caution">
    <text evidence="6">The sequence shown here is derived from an EMBL/GenBank/DDBJ whole genome shotgun (WGS) entry which is preliminary data.</text>
</comment>
<organism evidence="6 7">
    <name type="scientific">Alkalihalobacillus trypoxylicola</name>
    <dbReference type="NCBI Taxonomy" id="519424"/>
    <lineage>
        <taxon>Bacteria</taxon>
        <taxon>Bacillati</taxon>
        <taxon>Bacillota</taxon>
        <taxon>Bacilli</taxon>
        <taxon>Bacillales</taxon>
        <taxon>Bacillaceae</taxon>
        <taxon>Alkalihalobacillus</taxon>
    </lineage>
</organism>
<dbReference type="GO" id="GO:0004725">
    <property type="term" value="F:protein tyrosine phosphatase activity"/>
    <property type="evidence" value="ECO:0007669"/>
    <property type="project" value="UniProtKB-UniRule"/>
</dbReference>
<dbReference type="GO" id="GO:0030145">
    <property type="term" value="F:manganese ion binding"/>
    <property type="evidence" value="ECO:0007669"/>
    <property type="project" value="UniProtKB-UniRule"/>
</dbReference>
<evidence type="ECO:0000256" key="3">
    <source>
        <dbReference type="ARBA" id="ARBA00022912"/>
    </source>
</evidence>
<evidence type="ECO:0000313" key="6">
    <source>
        <dbReference type="EMBL" id="KYG30600.1"/>
    </source>
</evidence>
<name>A0A162DQV9_9BACI</name>
<keyword evidence="7" id="KW-1185">Reference proteome</keyword>
<evidence type="ECO:0000256" key="2">
    <source>
        <dbReference type="ARBA" id="ARBA00022801"/>
    </source>
</evidence>
<dbReference type="Pfam" id="PF19567">
    <property type="entry name" value="CpsB_CapC"/>
    <property type="match status" value="1"/>
</dbReference>
<dbReference type="PANTHER" id="PTHR39181">
    <property type="entry name" value="TYROSINE-PROTEIN PHOSPHATASE YWQE"/>
    <property type="match status" value="1"/>
</dbReference>
<protein>
    <recommendedName>
        <fullName evidence="5">Tyrosine-protein phosphatase</fullName>
        <ecNumber evidence="5">3.1.3.48</ecNumber>
    </recommendedName>
</protein>
<evidence type="ECO:0000313" key="7">
    <source>
        <dbReference type="Proteomes" id="UP000075806"/>
    </source>
</evidence>
<proteinExistence type="inferred from homology"/>
<dbReference type="PANTHER" id="PTHR39181:SF1">
    <property type="entry name" value="TYROSINE-PROTEIN PHOSPHATASE YWQE"/>
    <property type="match status" value="1"/>
</dbReference>
<accession>A0A162DQV9</accession>
<keyword evidence="3 5" id="KW-0904">Protein phosphatase</keyword>
<dbReference type="SUPFAM" id="SSF89550">
    <property type="entry name" value="PHP domain-like"/>
    <property type="match status" value="1"/>
</dbReference>
<dbReference type="PIRSF" id="PIRSF016557">
    <property type="entry name" value="Caps_synth_CpsB"/>
    <property type="match status" value="1"/>
</dbReference>
<evidence type="ECO:0000256" key="4">
    <source>
        <dbReference type="ARBA" id="ARBA00051722"/>
    </source>
</evidence>
<reference evidence="6" key="1">
    <citation type="submission" date="2016-02" db="EMBL/GenBank/DDBJ databases">
        <title>Genome sequence of Bacillus trypoxylicola KCTC 13244(T).</title>
        <authorList>
            <person name="Jeong H."/>
            <person name="Park S.-H."/>
            <person name="Choi S.-K."/>
        </authorList>
    </citation>
    <scope>NUCLEOTIDE SEQUENCE [LARGE SCALE GENOMIC DNA]</scope>
    <source>
        <strain evidence="6">KCTC 13244</strain>
    </source>
</reference>
<dbReference type="Gene3D" id="3.20.20.140">
    <property type="entry name" value="Metal-dependent hydrolases"/>
    <property type="match status" value="1"/>
</dbReference>
<dbReference type="EC" id="3.1.3.48" evidence="5"/>
<sequence>MIDLHCHILSGVDDGPSSIKDSIEMARVAVSEGINTIVATPHYSHPSFQKNEAPLVHQKVTDLNEELIRHNIPLEILPGHELRIHGDLIEELQDGTALSLANLGTYLFIEFPSNHVPSYATTLFYQLQVEGYQPVIVHPERNSKLIESPNILYEFVKSGILTQVTSSSITGHFGKKIQKFSKQLIEHQLTHFVSSDAHNVNSRSFRMKSAYSIIEEEFGYEQTNILKGNSEQVINNEAVIIEEAIPFKRKKLLGIF</sequence>
<dbReference type="InterPro" id="IPR016667">
    <property type="entry name" value="Caps_polysacc_synth_CpsB/CapC"/>
</dbReference>
<comment type="catalytic activity">
    <reaction evidence="4 5">
        <text>O-phospho-L-tyrosyl-[protein] + H2O = L-tyrosyl-[protein] + phosphate</text>
        <dbReference type="Rhea" id="RHEA:10684"/>
        <dbReference type="Rhea" id="RHEA-COMP:10136"/>
        <dbReference type="Rhea" id="RHEA-COMP:20101"/>
        <dbReference type="ChEBI" id="CHEBI:15377"/>
        <dbReference type="ChEBI" id="CHEBI:43474"/>
        <dbReference type="ChEBI" id="CHEBI:46858"/>
        <dbReference type="ChEBI" id="CHEBI:61978"/>
        <dbReference type="EC" id="3.1.3.48"/>
    </reaction>
</comment>
<dbReference type="InterPro" id="IPR016195">
    <property type="entry name" value="Pol/histidinol_Pase-like"/>
</dbReference>
<dbReference type="STRING" id="519424.AZF04_19335"/>
<evidence type="ECO:0000256" key="1">
    <source>
        <dbReference type="ARBA" id="ARBA00005750"/>
    </source>
</evidence>
<dbReference type="EMBL" id="LTAO01000017">
    <property type="protein sequence ID" value="KYG30600.1"/>
    <property type="molecule type" value="Genomic_DNA"/>
</dbReference>
<comment type="similarity">
    <text evidence="1 5">Belongs to the metallo-dependent hydrolases superfamily. CpsB/CapC family.</text>
</comment>
<dbReference type="OrthoDB" id="9788539at2"/>
<gene>
    <name evidence="6" type="ORF">AZF04_19335</name>
</gene>
<dbReference type="AlphaFoldDB" id="A0A162DQV9"/>